<dbReference type="InterPro" id="IPR000415">
    <property type="entry name" value="Nitroreductase-like"/>
</dbReference>
<evidence type="ECO:0000256" key="4">
    <source>
        <dbReference type="ARBA" id="ARBA00022490"/>
    </source>
</evidence>
<comment type="similarity">
    <text evidence="3">Belongs to the nitroreductase family.</text>
</comment>
<dbReference type="FunFam" id="3.40.109.10:FF:000001">
    <property type="entry name" value="Nitroreductase family"/>
    <property type="match status" value="1"/>
</dbReference>
<protein>
    <recommendedName>
        <fullName evidence="7">Nitroreductase domain-containing protein</fullName>
    </recommendedName>
</protein>
<comment type="subcellular location">
    <subcellularLocation>
        <location evidence="2">Cytoplasm</location>
    </subcellularLocation>
    <subcellularLocation>
        <location evidence="1">Nucleus</location>
    </subcellularLocation>
</comment>
<keyword evidence="6" id="KW-0539">Nucleus</keyword>
<accession>A0AAV5GDJ1</accession>
<dbReference type="Proteomes" id="UP001342314">
    <property type="component" value="Unassembled WGS sequence"/>
</dbReference>
<dbReference type="Gene3D" id="3.40.109.10">
    <property type="entry name" value="NADH Oxidase"/>
    <property type="match status" value="1"/>
</dbReference>
<evidence type="ECO:0000256" key="3">
    <source>
        <dbReference type="ARBA" id="ARBA00007118"/>
    </source>
</evidence>
<dbReference type="PANTHER" id="PTHR43035:SF1">
    <property type="entry name" value="FATTY ACID REPRESSION MUTANT PROTEIN 2-RELATED"/>
    <property type="match status" value="1"/>
</dbReference>
<evidence type="ECO:0000313" key="8">
    <source>
        <dbReference type="EMBL" id="GJN87671.1"/>
    </source>
</evidence>
<gene>
    <name evidence="8" type="ORF">Rhopal_000626-T1</name>
</gene>
<sequence length="224" mass="24396">MRSYVAQVHASTNMSATFAAPNEKPGAGAFLEAVKARRTIYALSKDSPIPDERIIEIVNEAVKHCPSSFNSQSSRAVVLLGAHHDKLWDFAKAAIKAVVPAEAYPASEQRLNGFQNGHGTVLFFEDEAVVKGLQDAMPTYAAHFPAWSEHAHGLLAFTVWTALEAEGLGANLQHYSPLIDADVAREFSTPESWKLKAQLVFGAPTAPAGPKEFKPLEERVKVFQ</sequence>
<evidence type="ECO:0000259" key="7">
    <source>
        <dbReference type="Pfam" id="PF00881"/>
    </source>
</evidence>
<evidence type="ECO:0000256" key="1">
    <source>
        <dbReference type="ARBA" id="ARBA00004123"/>
    </source>
</evidence>
<evidence type="ECO:0000256" key="5">
    <source>
        <dbReference type="ARBA" id="ARBA00023002"/>
    </source>
</evidence>
<dbReference type="PANTHER" id="PTHR43035">
    <property type="entry name" value="FATTY ACID REPRESSION MUTANT PROTEIN 2-RELATED"/>
    <property type="match status" value="1"/>
</dbReference>
<dbReference type="SUPFAM" id="SSF55469">
    <property type="entry name" value="FMN-dependent nitroreductase-like"/>
    <property type="match status" value="1"/>
</dbReference>
<organism evidence="8 9">
    <name type="scientific">Rhodotorula paludigena</name>
    <dbReference type="NCBI Taxonomy" id="86838"/>
    <lineage>
        <taxon>Eukaryota</taxon>
        <taxon>Fungi</taxon>
        <taxon>Dikarya</taxon>
        <taxon>Basidiomycota</taxon>
        <taxon>Pucciniomycotina</taxon>
        <taxon>Microbotryomycetes</taxon>
        <taxon>Sporidiobolales</taxon>
        <taxon>Sporidiobolaceae</taxon>
        <taxon>Rhodotorula</taxon>
    </lineage>
</organism>
<comment type="caution">
    <text evidence="8">The sequence shown here is derived from an EMBL/GenBank/DDBJ whole genome shotgun (WGS) entry which is preliminary data.</text>
</comment>
<keyword evidence="4" id="KW-0963">Cytoplasm</keyword>
<evidence type="ECO:0000256" key="2">
    <source>
        <dbReference type="ARBA" id="ARBA00004496"/>
    </source>
</evidence>
<proteinExistence type="inferred from homology"/>
<dbReference type="AlphaFoldDB" id="A0AAV5GDJ1"/>
<name>A0AAV5GDJ1_9BASI</name>
<reference evidence="8 9" key="1">
    <citation type="submission" date="2021-12" db="EMBL/GenBank/DDBJ databases">
        <title>High titer production of polyol ester of fatty acids by Rhodotorula paludigena BS15 towards product separation-free biomass refinery.</title>
        <authorList>
            <person name="Mano J."/>
            <person name="Ono H."/>
            <person name="Tanaka T."/>
            <person name="Naito K."/>
            <person name="Sushida H."/>
            <person name="Ike M."/>
            <person name="Tokuyasu K."/>
            <person name="Kitaoka M."/>
        </authorList>
    </citation>
    <scope>NUCLEOTIDE SEQUENCE [LARGE SCALE GENOMIC DNA]</scope>
    <source>
        <strain evidence="8 9">BS15</strain>
    </source>
</reference>
<evidence type="ECO:0000256" key="6">
    <source>
        <dbReference type="ARBA" id="ARBA00023242"/>
    </source>
</evidence>
<dbReference type="CDD" id="cd02140">
    <property type="entry name" value="Frm2-like"/>
    <property type="match status" value="1"/>
</dbReference>
<dbReference type="InterPro" id="IPR029479">
    <property type="entry name" value="Nitroreductase"/>
</dbReference>
<dbReference type="InterPro" id="IPR033877">
    <property type="entry name" value="Frm2/Hbn1"/>
</dbReference>
<keyword evidence="5" id="KW-0560">Oxidoreductase</keyword>
<dbReference type="GO" id="GO:0005737">
    <property type="term" value="C:cytoplasm"/>
    <property type="evidence" value="ECO:0007669"/>
    <property type="project" value="UniProtKB-SubCell"/>
</dbReference>
<evidence type="ECO:0000313" key="9">
    <source>
        <dbReference type="Proteomes" id="UP001342314"/>
    </source>
</evidence>
<dbReference type="GO" id="GO:0005634">
    <property type="term" value="C:nucleus"/>
    <property type="evidence" value="ECO:0007669"/>
    <property type="project" value="UniProtKB-SubCell"/>
</dbReference>
<keyword evidence="9" id="KW-1185">Reference proteome</keyword>
<feature type="domain" description="Nitroreductase" evidence="7">
    <location>
        <begin position="34"/>
        <end position="202"/>
    </location>
</feature>
<dbReference type="GO" id="GO:0034599">
    <property type="term" value="P:cellular response to oxidative stress"/>
    <property type="evidence" value="ECO:0007669"/>
    <property type="project" value="InterPro"/>
</dbReference>
<dbReference type="GO" id="GO:0016491">
    <property type="term" value="F:oxidoreductase activity"/>
    <property type="evidence" value="ECO:0007669"/>
    <property type="project" value="UniProtKB-KW"/>
</dbReference>
<dbReference type="Pfam" id="PF00881">
    <property type="entry name" value="Nitroreductase"/>
    <property type="match status" value="1"/>
</dbReference>
<dbReference type="EMBL" id="BQKY01000002">
    <property type="protein sequence ID" value="GJN87671.1"/>
    <property type="molecule type" value="Genomic_DNA"/>
</dbReference>